<dbReference type="InterPro" id="IPR051588">
    <property type="entry name" value="Cobalamin_Transport"/>
</dbReference>
<accession>A0A8J2NPB0</accession>
<name>A0A8J2NPB0_9HEXA</name>
<dbReference type="GO" id="GO:0005615">
    <property type="term" value="C:extracellular space"/>
    <property type="evidence" value="ECO:0007669"/>
    <property type="project" value="TreeGrafter"/>
</dbReference>
<dbReference type="AlphaFoldDB" id="A0A8J2NPB0"/>
<keyword evidence="3" id="KW-1185">Reference proteome</keyword>
<organism evidence="2 3">
    <name type="scientific">Allacma fusca</name>
    <dbReference type="NCBI Taxonomy" id="39272"/>
    <lineage>
        <taxon>Eukaryota</taxon>
        <taxon>Metazoa</taxon>
        <taxon>Ecdysozoa</taxon>
        <taxon>Arthropoda</taxon>
        <taxon>Hexapoda</taxon>
        <taxon>Collembola</taxon>
        <taxon>Symphypleona</taxon>
        <taxon>Sminthuridae</taxon>
        <taxon>Allacma</taxon>
    </lineage>
</organism>
<dbReference type="PANTHER" id="PTHR10559">
    <property type="entry name" value="TRANSCOBALAMIN-1/GASTRIC INTRINSIC FACTOR"/>
    <property type="match status" value="1"/>
</dbReference>
<feature type="signal peptide" evidence="1">
    <location>
        <begin position="1"/>
        <end position="18"/>
    </location>
</feature>
<protein>
    <submittedName>
        <fullName evidence="2">Uncharacterized protein</fullName>
    </submittedName>
</protein>
<reference evidence="2" key="1">
    <citation type="submission" date="2021-06" db="EMBL/GenBank/DDBJ databases">
        <authorList>
            <person name="Hodson N. C."/>
            <person name="Mongue J. A."/>
            <person name="Jaron S. K."/>
        </authorList>
    </citation>
    <scope>NUCLEOTIDE SEQUENCE</scope>
</reference>
<dbReference type="GO" id="GO:0015889">
    <property type="term" value="P:cobalamin transport"/>
    <property type="evidence" value="ECO:0007669"/>
    <property type="project" value="TreeGrafter"/>
</dbReference>
<evidence type="ECO:0000313" key="3">
    <source>
        <dbReference type="Proteomes" id="UP000708208"/>
    </source>
</evidence>
<dbReference type="EMBL" id="CAJVCH010071749">
    <property type="protein sequence ID" value="CAG7720586.1"/>
    <property type="molecule type" value="Genomic_DNA"/>
</dbReference>
<keyword evidence="1" id="KW-0732">Signal</keyword>
<dbReference type="Proteomes" id="UP000708208">
    <property type="component" value="Unassembled WGS sequence"/>
</dbReference>
<gene>
    <name evidence="2" type="ORF">AFUS01_LOCUS9856</name>
</gene>
<dbReference type="PANTHER" id="PTHR10559:SF18">
    <property type="entry name" value="TRANSCOBALAMIN II"/>
    <property type="match status" value="1"/>
</dbReference>
<evidence type="ECO:0000256" key="1">
    <source>
        <dbReference type="SAM" id="SignalP"/>
    </source>
</evidence>
<comment type="caution">
    <text evidence="2">The sequence shown here is derived from an EMBL/GenBank/DDBJ whole genome shotgun (WGS) entry which is preliminary data.</text>
</comment>
<dbReference type="OrthoDB" id="6343110at2759"/>
<feature type="chain" id="PRO_5035256406" evidence="1">
    <location>
        <begin position="19"/>
        <end position="169"/>
    </location>
</feature>
<proteinExistence type="predicted"/>
<dbReference type="GO" id="GO:0031419">
    <property type="term" value="F:cobalamin binding"/>
    <property type="evidence" value="ECO:0007669"/>
    <property type="project" value="TreeGrafter"/>
</dbReference>
<evidence type="ECO:0000313" key="2">
    <source>
        <dbReference type="EMBL" id="CAG7720586.1"/>
    </source>
</evidence>
<sequence length="169" mass="19827">MKILALCLCSLASTFSTGSFYTDVHKSIGTNGSLTEYDNQYQNDLESLSKISYYVWFDPDPISSNMDILKYVTRIKPNTSLWRIMKKASRTQRGFRFRYIQYPYGKYVTNIGGVREDLSKNLHWMLYKLSQQPDTQHPPNSFHMHPQGVDFIRVKPGEVYLFWRNHATH</sequence>